<dbReference type="Proteomes" id="UP001197770">
    <property type="component" value="Unassembled WGS sequence"/>
</dbReference>
<evidence type="ECO:0000313" key="2">
    <source>
        <dbReference type="Proteomes" id="UP001197770"/>
    </source>
</evidence>
<sequence>MKNYIKIVALSAVFLTACEAELDNPIEDGGVYTSGSVDFSNYVAVGNSLTSGYADGALYITGQQNSFPNILAGQFALVGGGEFTQPLMNDNLGGLVNGGTALPGFQNRFVLSVDGSGNPGPVRLEGSATTDITNILSGPFNNMGVPGAKSFHLVAPSYGNIANLPAANPYFVRFASSPNATVIADAVAQSPSFFSLWIGNNDILSYATSGGVGVDQKGNLNPASYGPNDITDPNVFASVYSQEVEALDGSATGGVLFNIPDVTSIPFFTTVPNNALVLTAEQAASLTGFFRAVSGIFIQGAIQQGVPATQAQALGAQYAITFSAGPNRFIIDVPVTQTNPLGFRQMTQNELLLLTINQAALRTQGYGSVALSPQVLQVLGKLQQQMQITPQEAGLVLAAVNGIDDKDSLDTAELTAIANAQTAYNATISNVAQARGLALVDARATLQQLANGGISYDAGTLTSTFATGGAFSLDGVHPTPRGYAYLANLAIDAINATYGSTVPKVNIGDYNTITASQAN</sequence>
<gene>
    <name evidence="1" type="ORF">LLW17_12095</name>
</gene>
<proteinExistence type="predicted"/>
<dbReference type="RefSeq" id="WP_228230549.1">
    <property type="nucleotide sequence ID" value="NZ_JAJGMW010000015.1"/>
</dbReference>
<dbReference type="SUPFAM" id="SSF52266">
    <property type="entry name" value="SGNH hydrolase"/>
    <property type="match status" value="1"/>
</dbReference>
<keyword evidence="2" id="KW-1185">Reference proteome</keyword>
<comment type="caution">
    <text evidence="1">The sequence shown here is derived from an EMBL/GenBank/DDBJ whole genome shotgun (WGS) entry which is preliminary data.</text>
</comment>
<dbReference type="EMBL" id="JAJGMW010000015">
    <property type="protein sequence ID" value="MCC4213464.1"/>
    <property type="molecule type" value="Genomic_DNA"/>
</dbReference>
<protein>
    <submittedName>
        <fullName evidence="1">G-D-S-L family lipolytic protein</fullName>
    </submittedName>
</protein>
<organism evidence="1 2">
    <name type="scientific">Leeuwenhoekiella parthenopeia</name>
    <dbReference type="NCBI Taxonomy" id="2890320"/>
    <lineage>
        <taxon>Bacteria</taxon>
        <taxon>Pseudomonadati</taxon>
        <taxon>Bacteroidota</taxon>
        <taxon>Flavobacteriia</taxon>
        <taxon>Flavobacteriales</taxon>
        <taxon>Flavobacteriaceae</taxon>
        <taxon>Leeuwenhoekiella</taxon>
    </lineage>
</organism>
<name>A0ABS8GTY4_9FLAO</name>
<evidence type="ECO:0000313" key="1">
    <source>
        <dbReference type="EMBL" id="MCC4213464.1"/>
    </source>
</evidence>
<dbReference type="InterPro" id="IPR036514">
    <property type="entry name" value="SGNH_hydro_sf"/>
</dbReference>
<accession>A0ABS8GTY4</accession>
<dbReference type="PROSITE" id="PS51257">
    <property type="entry name" value="PROKAR_LIPOPROTEIN"/>
    <property type="match status" value="1"/>
</dbReference>
<reference evidence="1 2" key="1">
    <citation type="submission" date="2021-11" db="EMBL/GenBank/DDBJ databases">
        <title>Seasonal and diel survey of microbial diversity of the Tyrrhenian coast.</title>
        <authorList>
            <person name="Gattoni G."/>
            <person name="Corral P."/>
        </authorList>
    </citation>
    <scope>NUCLEOTIDE SEQUENCE [LARGE SCALE GENOMIC DNA]</scope>
    <source>
        <strain evidence="1 2">Mr9</strain>
    </source>
</reference>
<dbReference type="Gene3D" id="3.40.50.1110">
    <property type="entry name" value="SGNH hydrolase"/>
    <property type="match status" value="1"/>
</dbReference>